<reference evidence="1 2" key="1">
    <citation type="submission" date="2019-03" db="EMBL/GenBank/DDBJ databases">
        <title>Draft genome sequences of two Veillonella tobetsuensis clinical isolates from intraoperative bronchial fluids of elderly patients with pulmonary carcinoma.</title>
        <authorList>
            <person name="Akiyama T."/>
        </authorList>
    </citation>
    <scope>NUCLEOTIDE SEQUENCE [LARGE SCALE GENOMIC DNA]</scope>
    <source>
        <strain evidence="1 2">PAGU 1579</strain>
    </source>
</reference>
<proteinExistence type="predicted"/>
<name>A0A480BFN3_9FIRM</name>
<dbReference type="EMBL" id="BJCR01000119">
    <property type="protein sequence ID" value="GCL70098.1"/>
    <property type="molecule type" value="Genomic_DNA"/>
</dbReference>
<organism evidence="1 2">
    <name type="scientific">Veillonella tobetsuensis</name>
    <dbReference type="NCBI Taxonomy" id="1110546"/>
    <lineage>
        <taxon>Bacteria</taxon>
        <taxon>Bacillati</taxon>
        <taxon>Bacillota</taxon>
        <taxon>Negativicutes</taxon>
        <taxon>Veillonellales</taxon>
        <taxon>Veillonellaceae</taxon>
        <taxon>Veillonella</taxon>
    </lineage>
</organism>
<evidence type="ECO:0000313" key="2">
    <source>
        <dbReference type="Proteomes" id="UP000303581"/>
    </source>
</evidence>
<keyword evidence="2" id="KW-1185">Reference proteome</keyword>
<gene>
    <name evidence="1" type="ORF">PAGU1579_18670</name>
</gene>
<dbReference type="Proteomes" id="UP000303581">
    <property type="component" value="Unassembled WGS sequence"/>
</dbReference>
<sequence>MATSSFFTPLVVKPEDEDAMIKVFESKEKVKWKTNKNYKFLNDNEVKSLVEKMRRNN</sequence>
<accession>A0A480BFN3</accession>
<dbReference type="AlphaFoldDB" id="A0A480BFN3"/>
<comment type="caution">
    <text evidence="1">The sequence shown here is derived from an EMBL/GenBank/DDBJ whole genome shotgun (WGS) entry which is preliminary data.</text>
</comment>
<dbReference type="RefSeq" id="WP_162837721.1">
    <property type="nucleotide sequence ID" value="NZ_BBXI01000022.1"/>
</dbReference>
<protein>
    <submittedName>
        <fullName evidence="1">Uncharacterized protein</fullName>
    </submittedName>
</protein>
<evidence type="ECO:0000313" key="1">
    <source>
        <dbReference type="EMBL" id="GCL70098.1"/>
    </source>
</evidence>